<dbReference type="AlphaFoldDB" id="A0A835S769"/>
<name>A0A835S769_VANPL</name>
<dbReference type="EMBL" id="JADCNM010000001">
    <property type="protein sequence ID" value="KAG0503878.1"/>
    <property type="molecule type" value="Genomic_DNA"/>
</dbReference>
<keyword evidence="1" id="KW-1133">Transmembrane helix</keyword>
<evidence type="ECO:0000313" key="3">
    <source>
        <dbReference type="Proteomes" id="UP000639772"/>
    </source>
</evidence>
<feature type="transmembrane region" description="Helical" evidence="1">
    <location>
        <begin position="107"/>
        <end position="134"/>
    </location>
</feature>
<dbReference type="PANTHER" id="PTHR34370">
    <property type="entry name" value="OS04G0600100 PROTEIN"/>
    <property type="match status" value="1"/>
</dbReference>
<comment type="caution">
    <text evidence="2">The sequence shown here is derived from an EMBL/GenBank/DDBJ whole genome shotgun (WGS) entry which is preliminary data.</text>
</comment>
<evidence type="ECO:0000256" key="1">
    <source>
        <dbReference type="SAM" id="Phobius"/>
    </source>
</evidence>
<reference evidence="2 3" key="1">
    <citation type="journal article" date="2020" name="Nat. Food">
        <title>A phased Vanilla planifolia genome enables genetic improvement of flavour and production.</title>
        <authorList>
            <person name="Hasing T."/>
            <person name="Tang H."/>
            <person name="Brym M."/>
            <person name="Khazi F."/>
            <person name="Huang T."/>
            <person name="Chambers A.H."/>
        </authorList>
    </citation>
    <scope>NUCLEOTIDE SEQUENCE [LARGE SCALE GENOMIC DNA]</scope>
    <source>
        <tissue evidence="2">Leaf</tissue>
    </source>
</reference>
<dbReference type="Proteomes" id="UP000639772">
    <property type="component" value="Chromosome 1"/>
</dbReference>
<evidence type="ECO:0000313" key="2">
    <source>
        <dbReference type="EMBL" id="KAG0503878.1"/>
    </source>
</evidence>
<dbReference type="PANTHER" id="PTHR34370:SF2">
    <property type="entry name" value="GAG-POL POLYPROTEIN_RETROTRANSPOSON"/>
    <property type="match status" value="1"/>
</dbReference>
<keyword evidence="1" id="KW-0812">Transmembrane</keyword>
<gene>
    <name evidence="2" type="ORF">HPP92_003950</name>
</gene>
<organism evidence="2 3">
    <name type="scientific">Vanilla planifolia</name>
    <name type="common">Vanilla</name>
    <dbReference type="NCBI Taxonomy" id="51239"/>
    <lineage>
        <taxon>Eukaryota</taxon>
        <taxon>Viridiplantae</taxon>
        <taxon>Streptophyta</taxon>
        <taxon>Embryophyta</taxon>
        <taxon>Tracheophyta</taxon>
        <taxon>Spermatophyta</taxon>
        <taxon>Magnoliopsida</taxon>
        <taxon>Liliopsida</taxon>
        <taxon>Asparagales</taxon>
        <taxon>Orchidaceae</taxon>
        <taxon>Vanilloideae</taxon>
        <taxon>Vanilleae</taxon>
        <taxon>Vanilla</taxon>
    </lineage>
</organism>
<protein>
    <submittedName>
        <fullName evidence="2">Uncharacterized protein</fullName>
    </submittedName>
</protein>
<sequence>MASSLLRFSDRLMPLPSLQCPCRLFRPSCPCVAAVCYWRNGALSSENLLLRLLCSHNNGSDSIEVEAGSTGDVYNFPQQAKGLDKENGRHFGKGSSSKELMQKLKRYGVAGVLSYGLLNTIYYLSAFLFVWFYFAPAPGRMGYAAAVKRVLKVMTMVWAGSQITKILRATGALALAPSVARGLSWFAVKFKFQSEGKAFAAIAGMCFGVAILLFVFLTVLWA</sequence>
<accession>A0A835S769</accession>
<proteinExistence type="predicted"/>
<dbReference type="OrthoDB" id="2020192at2759"/>
<keyword evidence="1" id="KW-0472">Membrane</keyword>
<feature type="transmembrane region" description="Helical" evidence="1">
    <location>
        <begin position="198"/>
        <end position="221"/>
    </location>
</feature>